<dbReference type="PANTHER" id="PTHR36124">
    <property type="match status" value="1"/>
</dbReference>
<proteinExistence type="predicted"/>
<dbReference type="EMBL" id="BONW01000044">
    <property type="protein sequence ID" value="GIG92425.1"/>
    <property type="molecule type" value="Genomic_DNA"/>
</dbReference>
<sequence>MLHRPGRFDRLREIRRLDPVRDSHRIYRTTALWEFPFDVRMGLLLAFWRTFAVPSIAELLAATGETTQRTERRADDTGILMYTLIEHGLDHPLGRAATRRLNQLHRRYAIDNDDYRYVLGTFVFVGLRWLDRYGWRPLCCHERTAVYHFYAELGRRLRIADIPPDLDSYAKWYDAFEAERFAPSPAARQLITATKSLLADLPRPLVPVGGRVADALLDPPLREAVGVSPPPWWARALLAGGLAGRAAYLRHGATPRSRQYLEGGVRAKSYPAGYDIATVGPPDHRPGPARERTELRVEVVHLLVGRGLLMLSGRRTGGPLAIGDMVSIRTPGGATVRTTIRVVELHGRPGTTTVGIEPGVGEIPAGSVLHTG</sequence>
<dbReference type="RefSeq" id="WP_203870773.1">
    <property type="nucleotide sequence ID" value="NZ_BONW01000044.1"/>
</dbReference>
<dbReference type="Pfam" id="PF09995">
    <property type="entry name" value="MPAB_Lcp_cat"/>
    <property type="match status" value="1"/>
</dbReference>
<evidence type="ECO:0000313" key="2">
    <source>
        <dbReference type="EMBL" id="GIG92425.1"/>
    </source>
</evidence>
<gene>
    <name evidence="2" type="ORF">Pen02_73610</name>
</gene>
<feature type="domain" description="ER-bound oxygenase mpaB/mpaB'/Rubber oxygenase catalytic" evidence="1">
    <location>
        <begin position="46"/>
        <end position="236"/>
    </location>
</feature>
<protein>
    <submittedName>
        <fullName evidence="2">Peptidase</fullName>
    </submittedName>
</protein>
<dbReference type="InterPro" id="IPR018713">
    <property type="entry name" value="MPAB/Lcp_cat_dom"/>
</dbReference>
<dbReference type="InterPro" id="IPR046366">
    <property type="entry name" value="MPAB"/>
</dbReference>
<evidence type="ECO:0000259" key="1">
    <source>
        <dbReference type="Pfam" id="PF09995"/>
    </source>
</evidence>
<accession>A0ABQ4ECG5</accession>
<dbReference type="Proteomes" id="UP000646749">
    <property type="component" value="Unassembled WGS sequence"/>
</dbReference>
<keyword evidence="3" id="KW-1185">Reference proteome</keyword>
<name>A0ABQ4ECG5_9ACTN</name>
<comment type="caution">
    <text evidence="2">The sequence shown here is derived from an EMBL/GenBank/DDBJ whole genome shotgun (WGS) entry which is preliminary data.</text>
</comment>
<dbReference type="PANTHER" id="PTHR36124:SF1">
    <property type="entry name" value="ER-BOUND OXYGENASE MPAB_MPAB'_RUBBER OXYGENASE CATALYTIC DOMAIN-CONTAINING PROTEIN"/>
    <property type="match status" value="1"/>
</dbReference>
<organism evidence="2 3">
    <name type="scientific">Plantactinospora endophytica</name>
    <dbReference type="NCBI Taxonomy" id="673535"/>
    <lineage>
        <taxon>Bacteria</taxon>
        <taxon>Bacillati</taxon>
        <taxon>Actinomycetota</taxon>
        <taxon>Actinomycetes</taxon>
        <taxon>Micromonosporales</taxon>
        <taxon>Micromonosporaceae</taxon>
        <taxon>Plantactinospora</taxon>
    </lineage>
</organism>
<evidence type="ECO:0000313" key="3">
    <source>
        <dbReference type="Proteomes" id="UP000646749"/>
    </source>
</evidence>
<reference evidence="2 3" key="1">
    <citation type="submission" date="2021-01" db="EMBL/GenBank/DDBJ databases">
        <title>Whole genome shotgun sequence of Plantactinospora endophytica NBRC 110450.</title>
        <authorList>
            <person name="Komaki H."/>
            <person name="Tamura T."/>
        </authorList>
    </citation>
    <scope>NUCLEOTIDE SEQUENCE [LARGE SCALE GENOMIC DNA]</scope>
    <source>
        <strain evidence="2 3">NBRC 110450</strain>
    </source>
</reference>